<dbReference type="EMBL" id="CP020663">
    <property type="protein sequence ID" value="ATF10261.1"/>
    <property type="molecule type" value="Genomic_DNA"/>
</dbReference>
<evidence type="ECO:0000256" key="1">
    <source>
        <dbReference type="ARBA" id="ARBA00001947"/>
    </source>
</evidence>
<dbReference type="InterPro" id="IPR006680">
    <property type="entry name" value="Amidohydro-rel"/>
</dbReference>
<dbReference type="CDD" id="cd01318">
    <property type="entry name" value="DHOase_IIb"/>
    <property type="match status" value="1"/>
</dbReference>
<dbReference type="OrthoDB" id="5687299at2"/>
<dbReference type="EC" id="3.5.2.3" evidence="7"/>
<comment type="similarity">
    <text evidence="3">Belongs to the metallo-dependent hydrolases superfamily. DHOase family. Class I DHOase subfamily.</text>
</comment>
<dbReference type="InterPro" id="IPR032466">
    <property type="entry name" value="Metal_Hydrolase"/>
</dbReference>
<dbReference type="RefSeq" id="WP_096619723.1">
    <property type="nucleotide sequence ID" value="NZ_CP020663.1"/>
</dbReference>
<dbReference type="GO" id="GO:0004038">
    <property type="term" value="F:allantoinase activity"/>
    <property type="evidence" value="ECO:0007669"/>
    <property type="project" value="TreeGrafter"/>
</dbReference>
<keyword evidence="4" id="KW-0479">Metal-binding</keyword>
<dbReference type="InterPro" id="IPR050138">
    <property type="entry name" value="DHOase/Allantoinase_Hydrolase"/>
</dbReference>
<dbReference type="Proteomes" id="UP000218160">
    <property type="component" value="Chromosome 2"/>
</dbReference>
<evidence type="ECO:0000313" key="8">
    <source>
        <dbReference type="Proteomes" id="UP000218160"/>
    </source>
</evidence>
<evidence type="ECO:0000256" key="4">
    <source>
        <dbReference type="ARBA" id="ARBA00022723"/>
    </source>
</evidence>
<feature type="domain" description="Amidohydrolase-related" evidence="6">
    <location>
        <begin position="52"/>
        <end position="428"/>
    </location>
</feature>
<comment type="function">
    <text evidence="2">Catalyzes the reversible cyclization of carbamoyl aspartate to dihydroorotate.</text>
</comment>
<dbReference type="GO" id="GO:0004151">
    <property type="term" value="F:dihydroorotase activity"/>
    <property type="evidence" value="ECO:0007669"/>
    <property type="project" value="UniProtKB-EC"/>
</dbReference>
<sequence>MIILLFKNATIVNENQIFESDLLVENGRITKIANDIKAPTDCRVIDATGKHLIPGMIDDQVHFREPGLTHKGEIKTESKAAIAGGITTYMEMPNVNPQTTTLQALEEKYARALDKSFANYAFYLGATNDNIHEIRKLDPNQACGVKIFMGASTGNMLVDSEKTLAKIFADCPVLIATHCEDTPMIAQLEEIYRNKYGENIPMHEHARIRSSEACLKSSQLAVELAKEYGTNLHVLHLTTADELYQFEPAKTLEELVNKQITTEVCIHHLFFNRNDYERLGSQIKCNPAVKEEDDQRALIRAVKDGIIDIIATDHAPHTWNEKQTTYFNVPSGLPLVQHALLSAFEFYHRGIFSLELVIQKACHAPAVRYQVKDRGFIREGFWADLVLIDLQSTETVMKNNIFYKCAWSPFEGYTFSTSINMTVLNGNVAFENGEHCEQRFAQRLEFDRR</sequence>
<evidence type="ECO:0000256" key="3">
    <source>
        <dbReference type="ARBA" id="ARBA00010286"/>
    </source>
</evidence>
<keyword evidence="5 7" id="KW-0378">Hydrolase</keyword>
<name>A0A291BBA6_9GAMM</name>
<dbReference type="InterPro" id="IPR002195">
    <property type="entry name" value="Dihydroorotase_CS"/>
</dbReference>
<comment type="cofactor">
    <cofactor evidence="1">
        <name>Zn(2+)</name>
        <dbReference type="ChEBI" id="CHEBI:29105"/>
    </cofactor>
</comment>
<accession>A0A291BBA6</accession>
<gene>
    <name evidence="7" type="ORF">BTN50_1841</name>
</gene>
<dbReference type="PANTHER" id="PTHR43668">
    <property type="entry name" value="ALLANTOINASE"/>
    <property type="match status" value="1"/>
</dbReference>
<dbReference type="GO" id="GO:0005737">
    <property type="term" value="C:cytoplasm"/>
    <property type="evidence" value="ECO:0007669"/>
    <property type="project" value="TreeGrafter"/>
</dbReference>
<proteinExistence type="inferred from homology"/>
<dbReference type="Gene3D" id="3.20.20.140">
    <property type="entry name" value="Metal-dependent hydrolases"/>
    <property type="match status" value="1"/>
</dbReference>
<dbReference type="PROSITE" id="PS00483">
    <property type="entry name" value="DIHYDROOROTASE_2"/>
    <property type="match status" value="1"/>
</dbReference>
<dbReference type="Gene3D" id="2.30.40.10">
    <property type="entry name" value="Urease, subunit C, domain 1"/>
    <property type="match status" value="1"/>
</dbReference>
<dbReference type="InterPro" id="IPR011059">
    <property type="entry name" value="Metal-dep_hydrolase_composite"/>
</dbReference>
<dbReference type="GO" id="GO:0046872">
    <property type="term" value="F:metal ion binding"/>
    <property type="evidence" value="ECO:0007669"/>
    <property type="project" value="UniProtKB-KW"/>
</dbReference>
<protein>
    <submittedName>
        <fullName evidence="7">Dihydroorotase</fullName>
        <ecNumber evidence="7">3.5.2.3</ecNumber>
    </submittedName>
</protein>
<reference evidence="8" key="1">
    <citation type="submission" date="2017-04" db="EMBL/GenBank/DDBJ databases">
        <title>Genome evolution of the luminous symbionts of deep sea anglerfish.</title>
        <authorList>
            <person name="Hendry T.A."/>
        </authorList>
    </citation>
    <scope>NUCLEOTIDE SEQUENCE [LARGE SCALE GENOMIC DNA]</scope>
</reference>
<evidence type="ECO:0000259" key="6">
    <source>
        <dbReference type="Pfam" id="PF01979"/>
    </source>
</evidence>
<dbReference type="AlphaFoldDB" id="A0A291BBA6"/>
<dbReference type="NCBIfam" id="TIGR00857">
    <property type="entry name" value="pyrC_multi"/>
    <property type="match status" value="1"/>
</dbReference>
<dbReference type="KEGG" id="elux:BTN50_1841"/>
<dbReference type="NCBIfam" id="NF006688">
    <property type="entry name" value="PRK09236.1"/>
    <property type="match status" value="1"/>
</dbReference>
<dbReference type="Pfam" id="PF01979">
    <property type="entry name" value="Amidohydro_1"/>
    <property type="match status" value="1"/>
</dbReference>
<keyword evidence="8" id="KW-1185">Reference proteome</keyword>
<evidence type="ECO:0000256" key="5">
    <source>
        <dbReference type="ARBA" id="ARBA00022801"/>
    </source>
</evidence>
<dbReference type="PANTHER" id="PTHR43668:SF4">
    <property type="entry name" value="ALLANTOINASE"/>
    <property type="match status" value="1"/>
</dbReference>
<evidence type="ECO:0000313" key="7">
    <source>
        <dbReference type="EMBL" id="ATF10261.1"/>
    </source>
</evidence>
<dbReference type="SUPFAM" id="SSF51338">
    <property type="entry name" value="Composite domain of metallo-dependent hydrolases"/>
    <property type="match status" value="1"/>
</dbReference>
<dbReference type="SUPFAM" id="SSF51556">
    <property type="entry name" value="Metallo-dependent hydrolases"/>
    <property type="match status" value="1"/>
</dbReference>
<organism evidence="7 8">
    <name type="scientific">Candidatus Enterovibrio altilux</name>
    <dbReference type="NCBI Taxonomy" id="1927128"/>
    <lineage>
        <taxon>Bacteria</taxon>
        <taxon>Pseudomonadati</taxon>
        <taxon>Pseudomonadota</taxon>
        <taxon>Gammaproteobacteria</taxon>
        <taxon>Vibrionales</taxon>
        <taxon>Vibrionaceae</taxon>
        <taxon>Enterovibrio</taxon>
    </lineage>
</organism>
<evidence type="ECO:0000256" key="2">
    <source>
        <dbReference type="ARBA" id="ARBA00002368"/>
    </source>
</evidence>
<dbReference type="GO" id="GO:0006145">
    <property type="term" value="P:purine nucleobase catabolic process"/>
    <property type="evidence" value="ECO:0007669"/>
    <property type="project" value="TreeGrafter"/>
</dbReference>